<keyword evidence="3 8" id="KW-0645">Protease</keyword>
<dbReference type="Proteomes" id="UP000008237">
    <property type="component" value="Unassembled WGS sequence"/>
</dbReference>
<accession>E2C9W5</accession>
<dbReference type="OrthoDB" id="10061449at2759"/>
<evidence type="ECO:0000256" key="4">
    <source>
        <dbReference type="ARBA" id="ARBA00022801"/>
    </source>
</evidence>
<dbReference type="FunFam" id="2.40.10.10:FF:000047">
    <property type="entry name" value="Trypsin eta"/>
    <property type="match status" value="1"/>
</dbReference>
<keyword evidence="4 8" id="KW-0378">Hydrolase</keyword>
<dbReference type="InterPro" id="IPR050127">
    <property type="entry name" value="Serine_Proteases_S1"/>
</dbReference>
<evidence type="ECO:0000256" key="9">
    <source>
        <dbReference type="SAM" id="SignalP"/>
    </source>
</evidence>
<evidence type="ECO:0000256" key="8">
    <source>
        <dbReference type="RuleBase" id="RU363034"/>
    </source>
</evidence>
<dbReference type="EC" id="3.4.21.1" evidence="7"/>
<evidence type="ECO:0000256" key="5">
    <source>
        <dbReference type="ARBA" id="ARBA00022825"/>
    </source>
</evidence>
<evidence type="ECO:0000256" key="6">
    <source>
        <dbReference type="ARBA" id="ARBA00023157"/>
    </source>
</evidence>
<dbReference type="InParanoid" id="E2C9W5"/>
<feature type="chain" id="PRO_5003158654" description="chymotrypsin" evidence="9">
    <location>
        <begin position="18"/>
        <end position="272"/>
    </location>
</feature>
<dbReference type="EMBL" id="GL453904">
    <property type="protein sequence ID" value="EFN75263.1"/>
    <property type="molecule type" value="Genomic_DNA"/>
</dbReference>
<evidence type="ECO:0000256" key="7">
    <source>
        <dbReference type="ARBA" id="ARBA00044036"/>
    </source>
</evidence>
<keyword evidence="5 8" id="KW-0720">Serine protease</keyword>
<dbReference type="PROSITE" id="PS00134">
    <property type="entry name" value="TRYPSIN_HIS"/>
    <property type="match status" value="1"/>
</dbReference>
<evidence type="ECO:0000256" key="2">
    <source>
        <dbReference type="ARBA" id="ARBA00022525"/>
    </source>
</evidence>
<evidence type="ECO:0000313" key="11">
    <source>
        <dbReference type="EMBL" id="EFN75263.1"/>
    </source>
</evidence>
<dbReference type="Gene3D" id="2.40.10.10">
    <property type="entry name" value="Trypsin-like serine proteases"/>
    <property type="match status" value="1"/>
</dbReference>
<gene>
    <name evidence="11" type="ORF">EAI_12415</name>
</gene>
<dbReference type="InterPro" id="IPR001314">
    <property type="entry name" value="Peptidase_S1A"/>
</dbReference>
<dbReference type="GO" id="GO:0004252">
    <property type="term" value="F:serine-type endopeptidase activity"/>
    <property type="evidence" value="ECO:0007669"/>
    <property type="project" value="UniProtKB-EC"/>
</dbReference>
<keyword evidence="6" id="KW-1015">Disulfide bond</keyword>
<dbReference type="InterPro" id="IPR009003">
    <property type="entry name" value="Peptidase_S1_PA"/>
</dbReference>
<keyword evidence="2" id="KW-0964">Secreted</keyword>
<protein>
    <recommendedName>
        <fullName evidence="7">chymotrypsin</fullName>
        <ecNumber evidence="7">3.4.21.1</ecNumber>
    </recommendedName>
</protein>
<organism evidence="12">
    <name type="scientific">Harpegnathos saltator</name>
    <name type="common">Jerdon's jumping ant</name>
    <dbReference type="NCBI Taxonomy" id="610380"/>
    <lineage>
        <taxon>Eukaryota</taxon>
        <taxon>Metazoa</taxon>
        <taxon>Ecdysozoa</taxon>
        <taxon>Arthropoda</taxon>
        <taxon>Hexapoda</taxon>
        <taxon>Insecta</taxon>
        <taxon>Pterygota</taxon>
        <taxon>Neoptera</taxon>
        <taxon>Endopterygota</taxon>
        <taxon>Hymenoptera</taxon>
        <taxon>Apocrita</taxon>
        <taxon>Aculeata</taxon>
        <taxon>Formicoidea</taxon>
        <taxon>Formicidae</taxon>
        <taxon>Ponerinae</taxon>
        <taxon>Ponerini</taxon>
        <taxon>Harpegnathos</taxon>
    </lineage>
</organism>
<feature type="signal peptide" evidence="9">
    <location>
        <begin position="1"/>
        <end position="17"/>
    </location>
</feature>
<dbReference type="GO" id="GO:0016485">
    <property type="term" value="P:protein processing"/>
    <property type="evidence" value="ECO:0007669"/>
    <property type="project" value="UniProtKB-ARBA"/>
</dbReference>
<dbReference type="PANTHER" id="PTHR24264">
    <property type="entry name" value="TRYPSIN-RELATED"/>
    <property type="match status" value="1"/>
</dbReference>
<dbReference type="PROSITE" id="PS50240">
    <property type="entry name" value="TRYPSIN_DOM"/>
    <property type="match status" value="1"/>
</dbReference>
<comment type="subcellular location">
    <subcellularLocation>
        <location evidence="1">Secreted</location>
        <location evidence="1">Extracellular space</location>
    </subcellularLocation>
</comment>
<name>E2C9W5_HARSA</name>
<dbReference type="InterPro" id="IPR033116">
    <property type="entry name" value="TRYPSIN_SER"/>
</dbReference>
<evidence type="ECO:0000259" key="10">
    <source>
        <dbReference type="PROSITE" id="PS50240"/>
    </source>
</evidence>
<dbReference type="InterPro" id="IPR043504">
    <property type="entry name" value="Peptidase_S1_PA_chymotrypsin"/>
</dbReference>
<dbReference type="InterPro" id="IPR001254">
    <property type="entry name" value="Trypsin_dom"/>
</dbReference>
<dbReference type="SMART" id="SM00020">
    <property type="entry name" value="Tryp_SPc"/>
    <property type="match status" value="1"/>
</dbReference>
<dbReference type="OMA" id="QGTHYCA"/>
<keyword evidence="12" id="KW-1185">Reference proteome</keyword>
<reference evidence="11 12" key="1">
    <citation type="journal article" date="2010" name="Science">
        <title>Genomic comparison of the ants Camponotus floridanus and Harpegnathos saltator.</title>
        <authorList>
            <person name="Bonasio R."/>
            <person name="Zhang G."/>
            <person name="Ye C."/>
            <person name="Mutti N.S."/>
            <person name="Fang X."/>
            <person name="Qin N."/>
            <person name="Donahue G."/>
            <person name="Yang P."/>
            <person name="Li Q."/>
            <person name="Li C."/>
            <person name="Zhang P."/>
            <person name="Huang Z."/>
            <person name="Berger S.L."/>
            <person name="Reinberg D."/>
            <person name="Wang J."/>
            <person name="Liebig J."/>
        </authorList>
    </citation>
    <scope>NUCLEOTIDE SEQUENCE [LARGE SCALE GENOMIC DNA]</scope>
    <source>
        <strain evidence="11 12">R22 G/1</strain>
    </source>
</reference>
<dbReference type="GO" id="GO:0005615">
    <property type="term" value="C:extracellular space"/>
    <property type="evidence" value="ECO:0007669"/>
    <property type="project" value="TreeGrafter"/>
</dbReference>
<feature type="domain" description="Peptidase S1" evidence="10">
    <location>
        <begin position="33"/>
        <end position="270"/>
    </location>
</feature>
<evidence type="ECO:0000256" key="1">
    <source>
        <dbReference type="ARBA" id="ARBA00004239"/>
    </source>
</evidence>
<dbReference type="CDD" id="cd00190">
    <property type="entry name" value="Tryp_SPc"/>
    <property type="match status" value="1"/>
</dbReference>
<evidence type="ECO:0000256" key="3">
    <source>
        <dbReference type="ARBA" id="ARBA00022670"/>
    </source>
</evidence>
<dbReference type="PANTHER" id="PTHR24264:SF65">
    <property type="entry name" value="SRCR DOMAIN-CONTAINING PROTEIN"/>
    <property type="match status" value="1"/>
</dbReference>
<dbReference type="FunCoup" id="E2C9W5">
    <property type="interactions" value="22"/>
</dbReference>
<evidence type="ECO:0000313" key="12">
    <source>
        <dbReference type="Proteomes" id="UP000008237"/>
    </source>
</evidence>
<dbReference type="SUPFAM" id="SSF50494">
    <property type="entry name" value="Trypsin-like serine proteases"/>
    <property type="match status" value="1"/>
</dbReference>
<dbReference type="AlphaFoldDB" id="E2C9W5"/>
<proteinExistence type="predicted"/>
<dbReference type="Pfam" id="PF00089">
    <property type="entry name" value="Trypsin"/>
    <property type="match status" value="1"/>
</dbReference>
<dbReference type="InterPro" id="IPR018114">
    <property type="entry name" value="TRYPSIN_HIS"/>
</dbReference>
<dbReference type="STRING" id="610380.E2C9W5"/>
<keyword evidence="9" id="KW-0732">Signal</keyword>
<dbReference type="MEROPS" id="S01.B65"/>
<dbReference type="PROSITE" id="PS00135">
    <property type="entry name" value="TRYPSIN_SER"/>
    <property type="match status" value="1"/>
</dbReference>
<dbReference type="PRINTS" id="PR00722">
    <property type="entry name" value="CHYMOTRYPSIN"/>
</dbReference>
<sequence>MSPKVIVAFALLAVAFAERPYLGFRLPLDMTQVVGGKEAQKHSHPYIVSLQVGNRHFCAGSIVNAGWVVTAGHCILAVPSPTTIVVKAGKHSIGSTESTEQSVGVTKTIVHEKYTGGVAPYDIALIKLTKNLAFTKEVQPIALPVQNSDPAGEAILCGWGSTSRTRFPIMPDKLQDIALPIVERKTCDDAVRRLVGSSPVHETNVCSGPLDGSISACSGDSGGPLLQETSNGRVLVGIASWAVMPCGTRGAPSAYCRVSLFTDWIAQKISSN</sequence>